<dbReference type="PANTHER" id="PTHR46623">
    <property type="entry name" value="CARBOXYMETHYLENEBUTENOLIDASE-RELATED"/>
    <property type="match status" value="1"/>
</dbReference>
<dbReference type="AlphaFoldDB" id="F6DSE3"/>
<dbReference type="PANTHER" id="PTHR46623:SF6">
    <property type="entry name" value="ALPHA_BETA-HYDROLASES SUPERFAMILY PROTEIN"/>
    <property type="match status" value="1"/>
</dbReference>
<dbReference type="EMBL" id="CP002780">
    <property type="protein sequence ID" value="AEG59922.1"/>
    <property type="molecule type" value="Genomic_DNA"/>
</dbReference>
<feature type="domain" description="Dienelactone hydrolase" evidence="1">
    <location>
        <begin position="9"/>
        <end position="197"/>
    </location>
</feature>
<gene>
    <name evidence="2" type="ordered locus">Desru_1657</name>
</gene>
<dbReference type="RefSeq" id="WP_013841689.1">
    <property type="nucleotide sequence ID" value="NC_015589.1"/>
</dbReference>
<protein>
    <submittedName>
        <fullName evidence="2">Dienelactone hydrolase</fullName>
    </submittedName>
</protein>
<dbReference type="Gene3D" id="3.40.50.1820">
    <property type="entry name" value="alpha/beta hydrolase"/>
    <property type="match status" value="1"/>
</dbReference>
<keyword evidence="3" id="KW-1185">Reference proteome</keyword>
<dbReference type="InterPro" id="IPR029058">
    <property type="entry name" value="AB_hydrolase_fold"/>
</dbReference>
<dbReference type="Pfam" id="PF01738">
    <property type="entry name" value="DLH"/>
    <property type="match status" value="1"/>
</dbReference>
<dbReference type="InterPro" id="IPR051049">
    <property type="entry name" value="Dienelactone_hydrolase-like"/>
</dbReference>
<accession>F6DSE3</accession>
<dbReference type="eggNOG" id="COG0412">
    <property type="taxonomic scope" value="Bacteria"/>
</dbReference>
<dbReference type="InterPro" id="IPR002925">
    <property type="entry name" value="Dienelactn_hydro"/>
</dbReference>
<evidence type="ECO:0000313" key="2">
    <source>
        <dbReference type="EMBL" id="AEG59922.1"/>
    </source>
</evidence>
<sequence>MFFIKADSEVAVIVIHEIYGLNKHMATFCNKIAQQQMDVFCPNLLNKNKPFDYRRENKAYSYFIGHVGFKDSVAKITDLNQSLRNQYRSVYVIGFSVGATIAWLCSENEQWDGVVGYYGSRIRDYMDIKPRCPVLLHFPEQEKSFHVDDLIRTLSQKESTQVLKYEGLHGFADPYSKNYCRASCERAFRQTLHFIKKSTF</sequence>
<dbReference type="Proteomes" id="UP000009234">
    <property type="component" value="Chromosome"/>
</dbReference>
<reference evidence="2 3" key="2">
    <citation type="journal article" date="2012" name="Stand. Genomic Sci.">
        <title>Complete genome sequence of the sulfate-reducing firmicute Desulfotomaculum ruminis type strain (DL(T)).</title>
        <authorList>
            <person name="Spring S."/>
            <person name="Visser M."/>
            <person name="Lu M."/>
            <person name="Copeland A."/>
            <person name="Lapidus A."/>
            <person name="Lucas S."/>
            <person name="Cheng J.F."/>
            <person name="Han C."/>
            <person name="Tapia R."/>
            <person name="Goodwin L.A."/>
            <person name="Pitluck S."/>
            <person name="Ivanova N."/>
            <person name="Land M."/>
            <person name="Hauser L."/>
            <person name="Larimer F."/>
            <person name="Rohde M."/>
            <person name="Goker M."/>
            <person name="Detter J.C."/>
            <person name="Kyrpides N.C."/>
            <person name="Woyke T."/>
            <person name="Schaap P.J."/>
            <person name="Plugge C.M."/>
            <person name="Muyzer G."/>
            <person name="Kuever J."/>
            <person name="Pereira I.A."/>
            <person name="Parshina S.N."/>
            <person name="Bernier-Latmani R."/>
            <person name="Stams A.J."/>
            <person name="Klenk H.P."/>
        </authorList>
    </citation>
    <scope>NUCLEOTIDE SEQUENCE [LARGE SCALE GENOMIC DNA]</scope>
    <source>
        <strain evidence="3">ATCC 23193 / DSM 2154 / NCIB 8452 / DL</strain>
    </source>
</reference>
<evidence type="ECO:0000259" key="1">
    <source>
        <dbReference type="Pfam" id="PF01738"/>
    </source>
</evidence>
<evidence type="ECO:0000313" key="3">
    <source>
        <dbReference type="Proteomes" id="UP000009234"/>
    </source>
</evidence>
<proteinExistence type="predicted"/>
<dbReference type="OrthoDB" id="115291at2"/>
<keyword evidence="2" id="KW-0378">Hydrolase</keyword>
<organism evidence="2 3">
    <name type="scientific">Desulforamulus ruminis (strain ATCC 23193 / DSM 2154 / NCIMB 8452 / DL)</name>
    <name type="common">Desulfotomaculum ruminis</name>
    <dbReference type="NCBI Taxonomy" id="696281"/>
    <lineage>
        <taxon>Bacteria</taxon>
        <taxon>Bacillati</taxon>
        <taxon>Bacillota</taxon>
        <taxon>Clostridia</taxon>
        <taxon>Eubacteriales</taxon>
        <taxon>Peptococcaceae</taxon>
        <taxon>Desulforamulus</taxon>
    </lineage>
</organism>
<reference evidence="3" key="1">
    <citation type="submission" date="2011-05" db="EMBL/GenBank/DDBJ databases">
        <title>Complete sequence of Desulfotomaculum ruminis DSM 2154.</title>
        <authorList>
            <person name="Lucas S."/>
            <person name="Copeland A."/>
            <person name="Lapidus A."/>
            <person name="Cheng J.-F."/>
            <person name="Goodwin L."/>
            <person name="Pitluck S."/>
            <person name="Lu M."/>
            <person name="Detter J.C."/>
            <person name="Han C."/>
            <person name="Tapia R."/>
            <person name="Land M."/>
            <person name="Hauser L."/>
            <person name="Kyrpides N."/>
            <person name="Ivanova N."/>
            <person name="Mikhailova N."/>
            <person name="Pagani I."/>
            <person name="Stams A.J.M."/>
            <person name="Plugge C.M."/>
            <person name="Muyzer G."/>
            <person name="Kuever J."/>
            <person name="Parshina S.N."/>
            <person name="Ivanova A.E."/>
            <person name="Nazina T.N."/>
            <person name="Brambilla E."/>
            <person name="Spring S."/>
            <person name="Klenk H.-P."/>
            <person name="Woyke T."/>
        </authorList>
    </citation>
    <scope>NUCLEOTIDE SEQUENCE [LARGE SCALE GENOMIC DNA]</scope>
    <source>
        <strain evidence="3">ATCC 23193 / DSM 2154 / NCIB 8452 / DL</strain>
    </source>
</reference>
<dbReference type="KEGG" id="dru:Desru_1657"/>
<dbReference type="SUPFAM" id="SSF53474">
    <property type="entry name" value="alpha/beta-Hydrolases"/>
    <property type="match status" value="1"/>
</dbReference>
<dbReference type="HOGENOM" id="CLU_054590_9_0_9"/>
<dbReference type="GO" id="GO:0016787">
    <property type="term" value="F:hydrolase activity"/>
    <property type="evidence" value="ECO:0007669"/>
    <property type="project" value="UniProtKB-KW"/>
</dbReference>
<dbReference type="STRING" id="696281.Desru_1657"/>
<name>F6DSE3_DESRL</name>